<dbReference type="GeneID" id="22111029"/>
<sequence length="73" mass="8093">MKKHWKLITTAVVATFVALAIAEPDEASAIPQPVDPITFDQRAFPCEEDEVLGFAPEFGPDRVGCIHIEDIER</sequence>
<dbReference type="EMBL" id="GU339467">
    <property type="protein sequence ID" value="ADB93779.1"/>
    <property type="molecule type" value="Genomic_DNA"/>
</dbReference>
<dbReference type="InterPro" id="IPR035353">
    <property type="entry name" value="Gp79"/>
</dbReference>
<dbReference type="OrthoDB" id="27352at10239"/>
<dbReference type="RefSeq" id="YP_009101339.1">
    <property type="nucleotide sequence ID" value="NC_025444.1"/>
</dbReference>
<evidence type="ECO:0000313" key="2">
    <source>
        <dbReference type="Proteomes" id="UP000001547"/>
    </source>
</evidence>
<protein>
    <submittedName>
        <fullName evidence="1">Uncharacterized protein</fullName>
    </submittedName>
</protein>
<gene>
    <name evidence="1" type="primary">86</name>
    <name evidence="1" type="ORF">REDROCK_86</name>
</gene>
<reference evidence="2" key="1">
    <citation type="submission" date="2009-12" db="EMBL/GenBank/DDBJ databases">
        <authorList>
            <person name="Jacobs-Sera D."/>
            <person name="Zellars M."/>
            <person name="Wells M.E."/>
            <person name="Webb J.L."/>
            <person name="Ware V.C."/>
            <person name="Vazquez E."/>
            <person name="TamarapuParthasarathy P."/>
            <person name="Smith I.A."/>
            <person name="Simon S.E."/>
            <person name="Shaffer C.D."/>
            <person name="Rubin M.R."/>
            <person name="Rosenzweig R.F."/>
            <person name="Rinehart C.A."/>
            <person name="Qin H."/>
            <person name="Pillay I."/>
            <person name="Payne D.E.II."/>
            <person name="Padolina J.M."/>
            <person name="Novick P.A."/>
            <person name="Miller E.S."/>
            <person name="Mayer E.S."/>
            <person name="Marzillier J.Y."/>
            <person name="Mageeney C.M."/>
            <person name="MacGibeny M.A."/>
            <person name="Li W."/>
            <person name="Lee J.Y."/>
            <person name="Kinnersley M.A."/>
            <person name="King-Smith C."/>
            <person name="King R.A."/>
            <person name="Kenna M.A."/>
            <person name="Kearse M.G."/>
            <person name="Johnson B.K."/>
            <person name="Johnson A.A."/>
            <person name="Johnson C.M."/>
            <person name="Hughes L.E."/>
            <person name="Harrison M."/>
            <person name="Guild N.A."/>
            <person name="Gilbert J.L."/>
            <person name="Fillman C.L."/>
            <person name="Felton C.M."/>
            <person name="Dunbar D.A."/>
            <person name="Dennehy J.J."/>
            <person name="DeJong R.J."/>
            <person name="Carson S."/>
            <person name="Burnett S.H."/>
            <person name="Breakwell D.P."/>
            <person name="Berrios J.E."/>
            <person name="Benjamin R.C."/>
            <person name="Anderson J.J."/>
            <person name="Bradley K.W."/>
            <person name="Khaja R."/>
            <person name="Lee E."/>
            <person name="Barker L.P."/>
            <person name="Lewis M.F."/>
            <person name="Jordan T.C."/>
            <person name="Cresawn S.G."/>
            <person name="Grace M.A."/>
            <person name="Pope W.H."/>
            <person name="Ko C."/>
            <person name="Russell D.A."/>
            <person name="Peebles C.L."/>
            <person name="Lawrence J.L."/>
            <person name="Hendrix R.W."/>
            <person name="Hatfull G.F."/>
        </authorList>
    </citation>
    <scope>NUCLEOTIDE SEQUENCE [LARGE SCALE GENOMIC DNA]</scope>
</reference>
<organism evidence="1 2">
    <name type="scientific">Mycobacterium phage RedRock</name>
    <dbReference type="NCBI Taxonomy" id="711470"/>
    <lineage>
        <taxon>Viruses</taxon>
        <taxon>Duplodnaviria</taxon>
        <taxon>Heunggongvirae</taxon>
        <taxon>Uroviricota</taxon>
        <taxon>Caudoviricetes</taxon>
        <taxon>Fromanvirus</taxon>
        <taxon>Fromanvirus redrock</taxon>
    </lineage>
</organism>
<name>D3JZE8_9CAUD</name>
<proteinExistence type="predicted"/>
<evidence type="ECO:0000313" key="1">
    <source>
        <dbReference type="EMBL" id="ADB93779.1"/>
    </source>
</evidence>
<dbReference type="KEGG" id="vg:22111029"/>
<dbReference type="Pfam" id="PF17463">
    <property type="entry name" value="GP79"/>
    <property type="match status" value="1"/>
</dbReference>
<dbReference type="Proteomes" id="UP000001547">
    <property type="component" value="Segment"/>
</dbReference>
<accession>D3JZE8</accession>
<keyword evidence="2" id="KW-1185">Reference proteome</keyword>